<protein>
    <submittedName>
        <fullName evidence="1">Uncharacterized protein</fullName>
    </submittedName>
</protein>
<evidence type="ECO:0000313" key="2">
    <source>
        <dbReference type="Proteomes" id="UP000255224"/>
    </source>
</evidence>
<proteinExistence type="predicted"/>
<gene>
    <name evidence="1" type="ORF">NCTC13533_03627</name>
</gene>
<dbReference type="AlphaFoldDB" id="A0A376E9C5"/>
<dbReference type="Proteomes" id="UP000255224">
    <property type="component" value="Unassembled WGS sequence"/>
</dbReference>
<reference evidence="1 2" key="1">
    <citation type="submission" date="2018-06" db="EMBL/GenBank/DDBJ databases">
        <authorList>
            <consortium name="Pathogen Informatics"/>
            <person name="Doyle S."/>
        </authorList>
    </citation>
    <scope>NUCLEOTIDE SEQUENCE [LARGE SCALE GENOMIC DNA]</scope>
    <source>
        <strain evidence="1 2">NCTC13533</strain>
    </source>
</reference>
<organism evidence="1 2">
    <name type="scientific">Chryseobacterium carnipullorum</name>
    <dbReference type="NCBI Taxonomy" id="1124835"/>
    <lineage>
        <taxon>Bacteria</taxon>
        <taxon>Pseudomonadati</taxon>
        <taxon>Bacteroidota</taxon>
        <taxon>Flavobacteriia</taxon>
        <taxon>Flavobacteriales</taxon>
        <taxon>Weeksellaceae</taxon>
        <taxon>Chryseobacterium group</taxon>
        <taxon>Chryseobacterium</taxon>
    </lineage>
</organism>
<name>A0A376E9C5_CHRCU</name>
<sequence length="42" mass="4867">MNAKNKTAFDVSFDKDEQTDDCGLYIAYGRSGKQILQYKIKY</sequence>
<accession>A0A376E9C5</accession>
<evidence type="ECO:0000313" key="1">
    <source>
        <dbReference type="EMBL" id="STD04375.1"/>
    </source>
</evidence>
<dbReference type="EMBL" id="UFVQ01000003">
    <property type="protein sequence ID" value="STD04375.1"/>
    <property type="molecule type" value="Genomic_DNA"/>
</dbReference>